<sequence length="91" mass="10629">MPFEWLIDIIKEWVIEKAYATIAYVDSEITALKAWIEAKLYLQKAEYPGYGMPIHVTGDPDPDVTCTYFRCGDYNEKPCYSQEDGSYFILW</sequence>
<name>X1IFN6_9ZZZZ</name>
<reference evidence="1" key="1">
    <citation type="journal article" date="2014" name="Front. Microbiol.">
        <title>High frequency of phylogenetically diverse reductive dehalogenase-homologous genes in deep subseafloor sedimentary metagenomes.</title>
        <authorList>
            <person name="Kawai M."/>
            <person name="Futagami T."/>
            <person name="Toyoda A."/>
            <person name="Takaki Y."/>
            <person name="Nishi S."/>
            <person name="Hori S."/>
            <person name="Arai W."/>
            <person name="Tsubouchi T."/>
            <person name="Morono Y."/>
            <person name="Uchiyama I."/>
            <person name="Ito T."/>
            <person name="Fujiyama A."/>
            <person name="Inagaki F."/>
            <person name="Takami H."/>
        </authorList>
    </citation>
    <scope>NUCLEOTIDE SEQUENCE</scope>
    <source>
        <strain evidence="1">Expedition CK06-06</strain>
    </source>
</reference>
<proteinExistence type="predicted"/>
<feature type="non-terminal residue" evidence="1">
    <location>
        <position position="91"/>
    </location>
</feature>
<gene>
    <name evidence="1" type="ORF">S03H2_54220</name>
</gene>
<accession>X1IFN6</accession>
<comment type="caution">
    <text evidence="1">The sequence shown here is derived from an EMBL/GenBank/DDBJ whole genome shotgun (WGS) entry which is preliminary data.</text>
</comment>
<dbReference type="AlphaFoldDB" id="X1IFN6"/>
<protein>
    <submittedName>
        <fullName evidence="1">Uncharacterized protein</fullName>
    </submittedName>
</protein>
<evidence type="ECO:0000313" key="1">
    <source>
        <dbReference type="EMBL" id="GAH64934.1"/>
    </source>
</evidence>
<organism evidence="1">
    <name type="scientific">marine sediment metagenome</name>
    <dbReference type="NCBI Taxonomy" id="412755"/>
    <lineage>
        <taxon>unclassified sequences</taxon>
        <taxon>metagenomes</taxon>
        <taxon>ecological metagenomes</taxon>
    </lineage>
</organism>
<dbReference type="EMBL" id="BARU01034556">
    <property type="protein sequence ID" value="GAH64934.1"/>
    <property type="molecule type" value="Genomic_DNA"/>
</dbReference>